<proteinExistence type="predicted"/>
<dbReference type="Gene3D" id="2.160.20.120">
    <property type="match status" value="1"/>
</dbReference>
<dbReference type="PANTHER" id="PTHR34094:SF1">
    <property type="entry name" value="PROTEIN FAM185A"/>
    <property type="match status" value="1"/>
</dbReference>
<dbReference type="EMBL" id="QSND01000002">
    <property type="protein sequence ID" value="KAA6450608.1"/>
    <property type="molecule type" value="Genomic_DNA"/>
</dbReference>
<dbReference type="Proteomes" id="UP000324326">
    <property type="component" value="Unassembled WGS sequence"/>
</dbReference>
<dbReference type="PANTHER" id="PTHR34094">
    <property type="match status" value="1"/>
</dbReference>
<dbReference type="InterPro" id="IPR025164">
    <property type="entry name" value="Toastrack_DUF4097"/>
</dbReference>
<reference evidence="2 3" key="1">
    <citation type="submission" date="2018-08" db="EMBL/GenBank/DDBJ databases">
        <title>Bacillus phenotypic plasticity.</title>
        <authorList>
            <person name="Hurtado E."/>
        </authorList>
    </citation>
    <scope>NUCLEOTIDE SEQUENCE [LARGE SCALE GENOMIC DNA]</scope>
    <source>
        <strain evidence="2 3">427</strain>
    </source>
</reference>
<name>A0A5M8RSZ4_9BACI</name>
<comment type="caution">
    <text evidence="2">The sequence shown here is derived from an EMBL/GenBank/DDBJ whole genome shotgun (WGS) entry which is preliminary data.</text>
</comment>
<dbReference type="RefSeq" id="WP_148956571.1">
    <property type="nucleotide sequence ID" value="NZ_QSND01000002.1"/>
</dbReference>
<organism evidence="2 3">
    <name type="scientific">Bacillus swezeyi</name>
    <dbReference type="NCBI Taxonomy" id="1925020"/>
    <lineage>
        <taxon>Bacteria</taxon>
        <taxon>Bacillati</taxon>
        <taxon>Bacillota</taxon>
        <taxon>Bacilli</taxon>
        <taxon>Bacillales</taxon>
        <taxon>Bacillaceae</taxon>
        <taxon>Bacillus</taxon>
    </lineage>
</organism>
<dbReference type="STRING" id="1925020.BTA30_08235"/>
<evidence type="ECO:0000313" key="2">
    <source>
        <dbReference type="EMBL" id="KAA6450608.1"/>
    </source>
</evidence>
<dbReference type="PROSITE" id="PS51257">
    <property type="entry name" value="PROKAR_LIPOPROTEIN"/>
    <property type="match status" value="1"/>
</dbReference>
<feature type="domain" description="DUF4097" evidence="1">
    <location>
        <begin position="48"/>
        <end position="286"/>
    </location>
</feature>
<dbReference type="AlphaFoldDB" id="A0A5M8RSZ4"/>
<gene>
    <name evidence="2" type="ORF">DX927_06995</name>
</gene>
<dbReference type="Pfam" id="PF13349">
    <property type="entry name" value="DUF4097"/>
    <property type="match status" value="1"/>
</dbReference>
<sequence>MKKTLGKLLIIAGIVILACFIYDGVRGFSFIGFNQESVHTASVSPKKVNNIDINAKSITVNIKAEQRDDIDAELSGNARLESSENGDSLQLSVHPKPFQFFFFQKNELIVRIPYEYKDDLSITSGSGNVNISGGHLHLKKVALSSGSGSQKVNQLQAEQLEVKGTSGNIRLKDVRTAEADIHSTSGNTKLEDVTGKLNIKQTSGNLKASFSALNDPLSIKQTSGNAKLDLPDDADISLEAVSTSGNISYSYSFDQISSKKRTLTGKNGNGQNKIDISLTSGNVSIE</sequence>
<protein>
    <submittedName>
        <fullName evidence="2">DUF4097 domain-containing protein</fullName>
    </submittedName>
</protein>
<evidence type="ECO:0000259" key="1">
    <source>
        <dbReference type="Pfam" id="PF13349"/>
    </source>
</evidence>
<evidence type="ECO:0000313" key="3">
    <source>
        <dbReference type="Proteomes" id="UP000324326"/>
    </source>
</evidence>
<accession>A0A5M8RSZ4</accession>